<dbReference type="PANTHER" id="PTHR39328">
    <property type="entry name" value="BLL2871 PROTEIN"/>
    <property type="match status" value="1"/>
</dbReference>
<evidence type="ECO:0000313" key="2">
    <source>
        <dbReference type="Proteomes" id="UP000471298"/>
    </source>
</evidence>
<proteinExistence type="predicted"/>
<keyword evidence="2" id="KW-1185">Reference proteome</keyword>
<sequence>MTFSIIAYDTNTDTIAVAAATGNLLVGQFVPHCIHGVGAVASQGRTPNPTLVWQCLQQLAKNADLQDFQQTIGRTITDNRLNQGAQITVMNRHGQSWGYTGIDNLPEKGILIDDHVAISGNWLSHDGVLPAILNAYQQNIARPLFDRLISCLTSADEIGGDSRGLFSTAIKMDDGNHFPIDLRVDYSQTPITDLQTLYQKTQSSTYQQFLRSLPKQTNAPLKRLLKGNP</sequence>
<name>A0A6N7EVJ1_9GAMM</name>
<dbReference type="EMBL" id="WHNW01000002">
    <property type="protein sequence ID" value="MPV85615.1"/>
    <property type="molecule type" value="Genomic_DNA"/>
</dbReference>
<dbReference type="PANTHER" id="PTHR39328:SF1">
    <property type="entry name" value="BLL2871 PROTEIN"/>
    <property type="match status" value="1"/>
</dbReference>
<evidence type="ECO:0000313" key="1">
    <source>
        <dbReference type="EMBL" id="MPV85615.1"/>
    </source>
</evidence>
<accession>A0A6N7EVJ1</accession>
<dbReference type="Proteomes" id="UP000471298">
    <property type="component" value="Unassembled WGS sequence"/>
</dbReference>
<dbReference type="Pfam" id="PF06267">
    <property type="entry name" value="DUF1028"/>
    <property type="match status" value="1"/>
</dbReference>
<protein>
    <submittedName>
        <fullName evidence="1">DUF1028 domain-containing protein</fullName>
    </submittedName>
</protein>
<organism evidence="1 2">
    <name type="scientific">Ostreibacterium oceani</name>
    <dbReference type="NCBI Taxonomy" id="2654998"/>
    <lineage>
        <taxon>Bacteria</taxon>
        <taxon>Pseudomonadati</taxon>
        <taxon>Pseudomonadota</taxon>
        <taxon>Gammaproteobacteria</taxon>
        <taxon>Cardiobacteriales</taxon>
        <taxon>Ostreibacteriaceae</taxon>
        <taxon>Ostreibacterium</taxon>
    </lineage>
</organism>
<dbReference type="InterPro" id="IPR029055">
    <property type="entry name" value="Ntn_hydrolases_N"/>
</dbReference>
<reference evidence="1 2" key="1">
    <citation type="submission" date="2019-10" db="EMBL/GenBank/DDBJ databases">
        <title>Cardiobacteriales fam. a chemoheterotrophic member of the order Cardiobacteriales, and proposal of Cardiobacteriales fam. nov.</title>
        <authorList>
            <person name="Wang C."/>
        </authorList>
    </citation>
    <scope>NUCLEOTIDE SEQUENCE [LARGE SCALE GENOMIC DNA]</scope>
    <source>
        <strain evidence="1 2">ML27</strain>
    </source>
</reference>
<dbReference type="Gene3D" id="3.60.20.10">
    <property type="entry name" value="Glutamine Phosphoribosylpyrophosphate, subunit 1, domain 1"/>
    <property type="match status" value="1"/>
</dbReference>
<dbReference type="AlphaFoldDB" id="A0A6N7EVJ1"/>
<comment type="caution">
    <text evidence="1">The sequence shown here is derived from an EMBL/GenBank/DDBJ whole genome shotgun (WGS) entry which is preliminary data.</text>
</comment>
<dbReference type="RefSeq" id="WP_152809039.1">
    <property type="nucleotide sequence ID" value="NZ_WHNW01000002.1"/>
</dbReference>
<dbReference type="InParanoid" id="A0A6N7EVJ1"/>
<dbReference type="SUPFAM" id="SSF56235">
    <property type="entry name" value="N-terminal nucleophile aminohydrolases (Ntn hydrolases)"/>
    <property type="match status" value="1"/>
</dbReference>
<dbReference type="InterPro" id="IPR010430">
    <property type="entry name" value="DUF1028"/>
</dbReference>
<gene>
    <name evidence="1" type="ORF">GCU85_02545</name>
</gene>